<dbReference type="InterPro" id="IPR044730">
    <property type="entry name" value="RNase_H-like_dom_plant"/>
</dbReference>
<dbReference type="Pfam" id="PF13456">
    <property type="entry name" value="RVT_3"/>
    <property type="match status" value="1"/>
</dbReference>
<dbReference type="InterPro" id="IPR036397">
    <property type="entry name" value="RNaseH_sf"/>
</dbReference>
<dbReference type="Gene3D" id="3.30.420.10">
    <property type="entry name" value="Ribonuclease H-like superfamily/Ribonuclease H"/>
    <property type="match status" value="1"/>
</dbReference>
<dbReference type="PANTHER" id="PTHR47074:SF11">
    <property type="entry name" value="REVERSE TRANSCRIPTASE-LIKE PROTEIN"/>
    <property type="match status" value="1"/>
</dbReference>
<dbReference type="GO" id="GO:0003676">
    <property type="term" value="F:nucleic acid binding"/>
    <property type="evidence" value="ECO:0007669"/>
    <property type="project" value="InterPro"/>
</dbReference>
<comment type="caution">
    <text evidence="3">The sequence shown here is derived from an EMBL/GenBank/DDBJ whole genome shotgun (WGS) entry which is preliminary data.</text>
</comment>
<sequence>MSKVYDWVEWNFLRCMMDRLGFSGVWIDRIMRCATLVSFSFIVNGEVRGNLKPPRGLCQGDPLSPYLFLIYVEGLSQLFLQAERRKNIAGFGYSKGGLKISHFFFADDSMSFTKASDRDCKAIKQILEFMLRPLMTSFCCVLFYGRIHRKPVLNDLEVIPWATIFFEAYKQTNCSSRVVLEIGARPGISWCLPMEDQLKMYTDAVVDVHSGRVGFGIIIHNHKGEVMASSTQVVSVGFSSQVAEAMAIFIGLVFAHDAGFLPCLVESDAQVVVKLIKADVTPFLEIGIVVHDIKFFLEGYCSCSVSFAPRHSNKAANCLAKFCLNYSVDHFLLKDFPFCVGVFVRGDVPVFGAS</sequence>
<evidence type="ECO:0008006" key="5">
    <source>
        <dbReference type="Google" id="ProtNLM"/>
    </source>
</evidence>
<evidence type="ECO:0000313" key="4">
    <source>
        <dbReference type="Proteomes" id="UP001280121"/>
    </source>
</evidence>
<dbReference type="SUPFAM" id="SSF56672">
    <property type="entry name" value="DNA/RNA polymerases"/>
    <property type="match status" value="1"/>
</dbReference>
<dbReference type="AlphaFoldDB" id="A0AAD9XPF3"/>
<dbReference type="InterPro" id="IPR043502">
    <property type="entry name" value="DNA/RNA_pol_sf"/>
</dbReference>
<evidence type="ECO:0000259" key="1">
    <source>
        <dbReference type="Pfam" id="PF00078"/>
    </source>
</evidence>
<accession>A0AAD9XPF3</accession>
<proteinExistence type="predicted"/>
<name>A0AAD9XPF3_9ROSI</name>
<protein>
    <recommendedName>
        <fullName evidence="5">Reverse transcriptase domain-containing protein</fullName>
    </recommendedName>
</protein>
<dbReference type="InterPro" id="IPR002156">
    <property type="entry name" value="RNaseH_domain"/>
</dbReference>
<reference evidence="3" key="1">
    <citation type="journal article" date="2023" name="Plant J.">
        <title>Genome sequences and population genomics provide insights into the demographic history, inbreeding, and mutation load of two 'living fossil' tree species of Dipteronia.</title>
        <authorList>
            <person name="Feng Y."/>
            <person name="Comes H.P."/>
            <person name="Chen J."/>
            <person name="Zhu S."/>
            <person name="Lu R."/>
            <person name="Zhang X."/>
            <person name="Li P."/>
            <person name="Qiu J."/>
            <person name="Olsen K.M."/>
            <person name="Qiu Y."/>
        </authorList>
    </citation>
    <scope>NUCLEOTIDE SEQUENCE</scope>
    <source>
        <strain evidence="3">KIB01</strain>
    </source>
</reference>
<dbReference type="Proteomes" id="UP001280121">
    <property type="component" value="Unassembled WGS sequence"/>
</dbReference>
<dbReference type="GO" id="GO:0004523">
    <property type="term" value="F:RNA-DNA hybrid ribonuclease activity"/>
    <property type="evidence" value="ECO:0007669"/>
    <property type="project" value="InterPro"/>
</dbReference>
<feature type="domain" description="Reverse transcriptase" evidence="1">
    <location>
        <begin position="2"/>
        <end position="128"/>
    </location>
</feature>
<organism evidence="3 4">
    <name type="scientific">Dipteronia dyeriana</name>
    <dbReference type="NCBI Taxonomy" id="168575"/>
    <lineage>
        <taxon>Eukaryota</taxon>
        <taxon>Viridiplantae</taxon>
        <taxon>Streptophyta</taxon>
        <taxon>Embryophyta</taxon>
        <taxon>Tracheophyta</taxon>
        <taxon>Spermatophyta</taxon>
        <taxon>Magnoliopsida</taxon>
        <taxon>eudicotyledons</taxon>
        <taxon>Gunneridae</taxon>
        <taxon>Pentapetalae</taxon>
        <taxon>rosids</taxon>
        <taxon>malvids</taxon>
        <taxon>Sapindales</taxon>
        <taxon>Sapindaceae</taxon>
        <taxon>Hippocastanoideae</taxon>
        <taxon>Acereae</taxon>
        <taxon>Dipteronia</taxon>
    </lineage>
</organism>
<dbReference type="EMBL" id="JANJYI010000001">
    <property type="protein sequence ID" value="KAK2662942.1"/>
    <property type="molecule type" value="Genomic_DNA"/>
</dbReference>
<dbReference type="CDD" id="cd06222">
    <property type="entry name" value="RNase_H_like"/>
    <property type="match status" value="1"/>
</dbReference>
<feature type="domain" description="RNase H type-1" evidence="2">
    <location>
        <begin position="202"/>
        <end position="323"/>
    </location>
</feature>
<dbReference type="InterPro" id="IPR000477">
    <property type="entry name" value="RT_dom"/>
</dbReference>
<dbReference type="PANTHER" id="PTHR47074">
    <property type="entry name" value="BNAC02G40300D PROTEIN"/>
    <property type="match status" value="1"/>
</dbReference>
<dbReference type="Pfam" id="PF00078">
    <property type="entry name" value="RVT_1"/>
    <property type="match status" value="1"/>
</dbReference>
<keyword evidence="4" id="KW-1185">Reference proteome</keyword>
<dbReference type="InterPro" id="IPR012337">
    <property type="entry name" value="RNaseH-like_sf"/>
</dbReference>
<evidence type="ECO:0000259" key="2">
    <source>
        <dbReference type="Pfam" id="PF13456"/>
    </source>
</evidence>
<dbReference type="SUPFAM" id="SSF53098">
    <property type="entry name" value="Ribonuclease H-like"/>
    <property type="match status" value="1"/>
</dbReference>
<dbReference type="InterPro" id="IPR052929">
    <property type="entry name" value="RNase_H-like_EbsB-rel"/>
</dbReference>
<evidence type="ECO:0000313" key="3">
    <source>
        <dbReference type="EMBL" id="KAK2662942.1"/>
    </source>
</evidence>
<gene>
    <name evidence="3" type="ORF">Ddye_001516</name>
</gene>